<dbReference type="InterPro" id="IPR011004">
    <property type="entry name" value="Trimer_LpxA-like_sf"/>
</dbReference>
<keyword evidence="3" id="KW-1185">Reference proteome</keyword>
<comment type="similarity">
    <text evidence="1">Belongs to the transferase hexapeptide repeat family.</text>
</comment>
<name>A0A9W6L9Z5_9BACT</name>
<gene>
    <name evidence="2" type="ORF">DAMNIGENAA_33270</name>
</gene>
<reference evidence="2" key="1">
    <citation type="submission" date="2022-12" db="EMBL/GenBank/DDBJ databases">
        <title>Reference genome sequencing for broad-spectrum identification of bacterial and archaeal isolates by mass spectrometry.</title>
        <authorList>
            <person name="Sekiguchi Y."/>
            <person name="Tourlousse D.M."/>
        </authorList>
    </citation>
    <scope>NUCLEOTIDE SEQUENCE</scope>
    <source>
        <strain evidence="2">ASRB1</strain>
    </source>
</reference>
<dbReference type="RefSeq" id="WP_281795994.1">
    <property type="nucleotide sequence ID" value="NZ_BSDR01000001.1"/>
</dbReference>
<dbReference type="Gene3D" id="2.160.10.10">
    <property type="entry name" value="Hexapeptide repeat proteins"/>
    <property type="match status" value="1"/>
</dbReference>
<dbReference type="InterPro" id="IPR050179">
    <property type="entry name" value="Trans_hexapeptide_repeat"/>
</dbReference>
<sequence>MISEIARDLLLTIVTHMMGPFGNRLRYLYYRKRLAFIHPTTILDVGVQIINPQSISIGENTHIDRYCILIGGSPKNNDNRELKDIENPNFQEPLGKLIIGRCCHIAPQCILSGIGGLVVGDQVTISAASKVYSLSHHYRSFSNPKNRDFCFGSGAPLNLQCLVRGPIVIENNVGIGANSIILPGVTIEEQSFVSIGSVVRHRVLQNQIVAGNPAVFVKNRFKESCTK</sequence>
<comment type="caution">
    <text evidence="2">The sequence shown here is derived from an EMBL/GenBank/DDBJ whole genome shotgun (WGS) entry which is preliminary data.</text>
</comment>
<evidence type="ECO:0000313" key="3">
    <source>
        <dbReference type="Proteomes" id="UP001144372"/>
    </source>
</evidence>
<evidence type="ECO:0000313" key="2">
    <source>
        <dbReference type="EMBL" id="GLI35894.1"/>
    </source>
</evidence>
<protein>
    <recommendedName>
        <fullName evidence="4">Acyltransferase</fullName>
    </recommendedName>
</protein>
<dbReference type="AlphaFoldDB" id="A0A9W6L9Z5"/>
<evidence type="ECO:0000256" key="1">
    <source>
        <dbReference type="ARBA" id="ARBA00007274"/>
    </source>
</evidence>
<dbReference type="Proteomes" id="UP001144372">
    <property type="component" value="Unassembled WGS sequence"/>
</dbReference>
<dbReference type="PANTHER" id="PTHR43300">
    <property type="entry name" value="ACETYLTRANSFERASE"/>
    <property type="match status" value="1"/>
</dbReference>
<organism evidence="2 3">
    <name type="scientific">Desulforhabdus amnigena</name>
    <dbReference type="NCBI Taxonomy" id="40218"/>
    <lineage>
        <taxon>Bacteria</taxon>
        <taxon>Pseudomonadati</taxon>
        <taxon>Thermodesulfobacteriota</taxon>
        <taxon>Syntrophobacteria</taxon>
        <taxon>Syntrophobacterales</taxon>
        <taxon>Syntrophobacteraceae</taxon>
        <taxon>Desulforhabdus</taxon>
    </lineage>
</organism>
<evidence type="ECO:0008006" key="4">
    <source>
        <dbReference type="Google" id="ProtNLM"/>
    </source>
</evidence>
<dbReference type="EMBL" id="BSDR01000001">
    <property type="protein sequence ID" value="GLI35894.1"/>
    <property type="molecule type" value="Genomic_DNA"/>
</dbReference>
<dbReference type="SUPFAM" id="SSF51161">
    <property type="entry name" value="Trimeric LpxA-like enzymes"/>
    <property type="match status" value="1"/>
</dbReference>
<dbReference type="PANTHER" id="PTHR43300:SF11">
    <property type="entry name" value="ACETYLTRANSFERASE RV3034C-RELATED"/>
    <property type="match status" value="1"/>
</dbReference>
<proteinExistence type="inferred from homology"/>
<accession>A0A9W6L9Z5</accession>
<dbReference type="CDD" id="cd04647">
    <property type="entry name" value="LbH_MAT_like"/>
    <property type="match status" value="1"/>
</dbReference>